<dbReference type="InterPro" id="IPR011008">
    <property type="entry name" value="Dimeric_a/b-barrel"/>
</dbReference>
<keyword evidence="2" id="KW-1185">Reference proteome</keyword>
<keyword evidence="1" id="KW-0560">Oxidoreductase</keyword>
<dbReference type="RefSeq" id="WP_179750089.1">
    <property type="nucleotide sequence ID" value="NZ_JACCBU010000001.1"/>
</dbReference>
<proteinExistence type="predicted"/>
<comment type="caution">
    <text evidence="1">The sequence shown here is derived from an EMBL/GenBank/DDBJ whole genome shotgun (WGS) entry which is preliminary data.</text>
</comment>
<reference evidence="1 2" key="1">
    <citation type="submission" date="2020-07" db="EMBL/GenBank/DDBJ databases">
        <title>Sequencing the genomes of 1000 actinobacteria strains.</title>
        <authorList>
            <person name="Klenk H.-P."/>
        </authorList>
    </citation>
    <scope>NUCLEOTIDE SEQUENCE [LARGE SCALE GENOMIC DNA]</scope>
    <source>
        <strain evidence="1 2">DSM 22083</strain>
    </source>
</reference>
<dbReference type="Proteomes" id="UP000569914">
    <property type="component" value="Unassembled WGS sequence"/>
</dbReference>
<gene>
    <name evidence="1" type="ORF">BKA15_001869</name>
</gene>
<dbReference type="GO" id="GO:0004497">
    <property type="term" value="F:monooxygenase activity"/>
    <property type="evidence" value="ECO:0007669"/>
    <property type="project" value="UniProtKB-KW"/>
</dbReference>
<evidence type="ECO:0000313" key="2">
    <source>
        <dbReference type="Proteomes" id="UP000569914"/>
    </source>
</evidence>
<sequence>MIVTVAKVTDLDRFLEVFATTGVEKRREHGCRRAWAYVDPDDPQRVWSIFDWDEEDYQGFLADPEIPAIAQSLRLQGPPVLATPAAEHDA</sequence>
<dbReference type="EMBL" id="JACCBU010000001">
    <property type="protein sequence ID" value="NYE70540.1"/>
    <property type="molecule type" value="Genomic_DNA"/>
</dbReference>
<keyword evidence="1" id="KW-0503">Monooxygenase</keyword>
<dbReference type="Gene3D" id="3.30.70.100">
    <property type="match status" value="1"/>
</dbReference>
<protein>
    <submittedName>
        <fullName evidence="1">Quinol monooxygenase YgiN</fullName>
    </submittedName>
</protein>
<dbReference type="SUPFAM" id="SSF54909">
    <property type="entry name" value="Dimeric alpha+beta barrel"/>
    <property type="match status" value="1"/>
</dbReference>
<evidence type="ECO:0000313" key="1">
    <source>
        <dbReference type="EMBL" id="NYE70540.1"/>
    </source>
</evidence>
<name>A0A7Y9I5R8_9ACTN</name>
<accession>A0A7Y9I5R8</accession>
<dbReference type="AlphaFoldDB" id="A0A7Y9I5R8"/>
<organism evidence="1 2">
    <name type="scientific">Microlunatus parietis</name>
    <dbReference type="NCBI Taxonomy" id="682979"/>
    <lineage>
        <taxon>Bacteria</taxon>
        <taxon>Bacillati</taxon>
        <taxon>Actinomycetota</taxon>
        <taxon>Actinomycetes</taxon>
        <taxon>Propionibacteriales</taxon>
        <taxon>Propionibacteriaceae</taxon>
        <taxon>Microlunatus</taxon>
    </lineage>
</organism>